<accession>A0ABP0LZR0</accession>
<comment type="caution">
    <text evidence="2">The sequence shown here is derived from an EMBL/GenBank/DDBJ whole genome shotgun (WGS) entry which is preliminary data.</text>
</comment>
<organism evidence="2 3">
    <name type="scientific">Durusdinium trenchii</name>
    <dbReference type="NCBI Taxonomy" id="1381693"/>
    <lineage>
        <taxon>Eukaryota</taxon>
        <taxon>Sar</taxon>
        <taxon>Alveolata</taxon>
        <taxon>Dinophyceae</taxon>
        <taxon>Suessiales</taxon>
        <taxon>Symbiodiniaceae</taxon>
        <taxon>Durusdinium</taxon>
    </lineage>
</organism>
<feature type="region of interest" description="Disordered" evidence="1">
    <location>
        <begin position="126"/>
        <end position="158"/>
    </location>
</feature>
<name>A0ABP0LZR0_9DINO</name>
<keyword evidence="2" id="KW-0456">Lyase</keyword>
<dbReference type="Proteomes" id="UP001642464">
    <property type="component" value="Unassembled WGS sequence"/>
</dbReference>
<dbReference type="SUPFAM" id="SSF54593">
    <property type="entry name" value="Glyoxalase/Bleomycin resistance protein/Dihydroxybiphenyl dioxygenase"/>
    <property type="match status" value="1"/>
</dbReference>
<sequence length="525" mass="58860">MCQEFLYTSCVFEAFPSFRTSLIHLSLVIFPDASDAQHPGPVVFEVSPIFDLNPEPPPEWRQRPYRELLATSLLRTRRAENYALCAQKVIEYALHRRGHLFVDIDNTISDAWKRIQRATIPAWPGSSFGAEAHSPEEHESDRILLGSDPVGRDVTGRARSTRHERIDCKELTTKGYLLTYGAQSALASLTRDWKVTYLSAGGHVERRVPLKRHADGLDSHREARLPAGRPWDDGTGFRTMSGQQVQLQQLTPILCFNGLEAEGLPQLLEFYGGLGMRSMPGHSPVELRIPGESQSCSLKFLPDEQVKVGYSHKGNDLYWKIGLAIDDVDAASKCLGCSPGSQFLDIGFLTHLADPAGFCIELLQTTFEASSAQRARRLADRAASAAATSRLGQFVIGQITTRITEPTQSLDFYQKVLGMKLLSIQPVKRYNFTLYFLAYTEETPPNADLEAVENREWLWQRPYTTLELQHRWGSEPGSLRPAPPEEEGLVSIQVLWPKEQLSRLPLNPKGRLRDPDGLEIEVLAV</sequence>
<dbReference type="EMBL" id="CAXAMM010018969">
    <property type="protein sequence ID" value="CAK9044710.1"/>
    <property type="molecule type" value="Genomic_DNA"/>
</dbReference>
<evidence type="ECO:0000256" key="1">
    <source>
        <dbReference type="SAM" id="MobiDB-lite"/>
    </source>
</evidence>
<dbReference type="GO" id="GO:0016829">
    <property type="term" value="F:lyase activity"/>
    <property type="evidence" value="ECO:0007669"/>
    <property type="project" value="UniProtKB-KW"/>
</dbReference>
<evidence type="ECO:0000313" key="3">
    <source>
        <dbReference type="Proteomes" id="UP001642464"/>
    </source>
</evidence>
<dbReference type="PANTHER" id="PTHR10374">
    <property type="entry name" value="LACTOYLGLUTATHIONE LYASE GLYOXALASE I"/>
    <property type="match status" value="1"/>
</dbReference>
<gene>
    <name evidence="2" type="ORF">SCF082_LOCUS25366</name>
</gene>
<keyword evidence="3" id="KW-1185">Reference proteome</keyword>
<proteinExistence type="predicted"/>
<dbReference type="InterPro" id="IPR029068">
    <property type="entry name" value="Glyas_Bleomycin-R_OHBP_Dase"/>
</dbReference>
<dbReference type="PANTHER" id="PTHR10374:SF30">
    <property type="entry name" value="LACTOYLGLUTATHIONE LYASE"/>
    <property type="match status" value="1"/>
</dbReference>
<reference evidence="2 3" key="1">
    <citation type="submission" date="2024-02" db="EMBL/GenBank/DDBJ databases">
        <authorList>
            <person name="Chen Y."/>
            <person name="Shah S."/>
            <person name="Dougan E. K."/>
            <person name="Thang M."/>
            <person name="Chan C."/>
        </authorList>
    </citation>
    <scope>NUCLEOTIDE SEQUENCE [LARGE SCALE GENOMIC DNA]</scope>
</reference>
<protein>
    <submittedName>
        <fullName evidence="2">Lactoylglutathione lyase (Aldoketomutase) (Glyoxalase I) (Glx I) (Ketone-aldehyde mutase) (Methylglyoxalase) (S-D-lactoylglutathione methylglyoxal lyase)</fullName>
    </submittedName>
</protein>
<dbReference type="Gene3D" id="3.10.180.10">
    <property type="entry name" value="2,3-Dihydroxybiphenyl 1,2-Dioxygenase, domain 1"/>
    <property type="match status" value="1"/>
</dbReference>
<evidence type="ECO:0000313" key="2">
    <source>
        <dbReference type="EMBL" id="CAK9044710.1"/>
    </source>
</evidence>
<feature type="compositionally biased region" description="Basic and acidic residues" evidence="1">
    <location>
        <begin position="133"/>
        <end position="142"/>
    </location>
</feature>